<dbReference type="EMBL" id="JAHLFU010000186">
    <property type="protein sequence ID" value="MBU3853907.1"/>
    <property type="molecule type" value="Genomic_DNA"/>
</dbReference>
<evidence type="ECO:0000256" key="1">
    <source>
        <dbReference type="ARBA" id="ARBA00004418"/>
    </source>
</evidence>
<feature type="domain" description="Heparin-sulfate lyase N-terminal" evidence="7">
    <location>
        <begin position="30"/>
        <end position="384"/>
    </location>
</feature>
<evidence type="ECO:0000256" key="5">
    <source>
        <dbReference type="SAM" id="SignalP"/>
    </source>
</evidence>
<dbReference type="GO" id="GO:0042597">
    <property type="term" value="C:periplasmic space"/>
    <property type="evidence" value="ECO:0007669"/>
    <property type="project" value="UniProtKB-SubCell"/>
</dbReference>
<dbReference type="Pfam" id="PF07940">
    <property type="entry name" value="Hepar_II_III_C"/>
    <property type="match status" value="1"/>
</dbReference>
<evidence type="ECO:0000259" key="7">
    <source>
        <dbReference type="Pfam" id="PF16889"/>
    </source>
</evidence>
<dbReference type="SUPFAM" id="SSF48230">
    <property type="entry name" value="Chondroitin AC/alginate lyase"/>
    <property type="match status" value="1"/>
</dbReference>
<sequence>MKLNLKTVAMAVVSCFALGQAMAQELKTEVFSLLNLDYPGLEKVKALHNEGKDAEAAKELLDYYRARTGVKTPDINLKSIKISKTEQQWADDALQHTFFAHKGYQPSFNYGEDIDWRYWPVKDNELRWQLHRHKWFTPMGKAYRISGDEKYAEEWTRQYIDWIKKNPLVEISKDEFEMKGDSKLKGDAENMRFAWRPLEISNRLQDQTTQFQLFLVSPSFTPEFLTEFLLNYYKHANYLIGHYSDKGNHLLFESQRIMYAGTFFPEFKDAQMWRKSGIDILNREIGVQVYDDGGQFELDPHYHLAAINIFCKALYLADMNGFRDEFPKKYLDTVEDMIMFYMNVSFPDYTNPCFSDAKLTTKKEMIKNYKQWAKLFPDNKAILYFATEGKKGELPAYLSKGFLTSGFFVFRNSWGMDATQMVVKAGPKGFWHCQPDNGTFELWFNGKDLFPDSGSYVYAGEGEV</sequence>
<protein>
    <submittedName>
        <fullName evidence="8">Heparinase II/III family protein</fullName>
    </submittedName>
</protein>
<keyword evidence="4" id="KW-0456">Lyase</keyword>
<evidence type="ECO:0000313" key="9">
    <source>
        <dbReference type="Proteomes" id="UP000823865"/>
    </source>
</evidence>
<comment type="subcellular location">
    <subcellularLocation>
        <location evidence="1">Periplasm</location>
    </subcellularLocation>
</comment>
<feature type="domain" description="Heparinase II/III-like C-terminal" evidence="6">
    <location>
        <begin position="399"/>
        <end position="460"/>
    </location>
</feature>
<accession>A0A9E2L881</accession>
<dbReference type="GO" id="GO:0016829">
    <property type="term" value="F:lyase activity"/>
    <property type="evidence" value="ECO:0007669"/>
    <property type="project" value="UniProtKB-KW"/>
</dbReference>
<feature type="signal peptide" evidence="5">
    <location>
        <begin position="1"/>
        <end position="23"/>
    </location>
</feature>
<evidence type="ECO:0000256" key="3">
    <source>
        <dbReference type="ARBA" id="ARBA00022764"/>
    </source>
</evidence>
<evidence type="ECO:0000256" key="4">
    <source>
        <dbReference type="ARBA" id="ARBA00023239"/>
    </source>
</evidence>
<dbReference type="InterPro" id="IPR012480">
    <property type="entry name" value="Hepar_II_III_C"/>
</dbReference>
<evidence type="ECO:0000256" key="2">
    <source>
        <dbReference type="ARBA" id="ARBA00022729"/>
    </source>
</evidence>
<dbReference type="AlphaFoldDB" id="A0A9E2L881"/>
<dbReference type="InterPro" id="IPR008929">
    <property type="entry name" value="Chondroitin_lyas"/>
</dbReference>
<evidence type="ECO:0000313" key="8">
    <source>
        <dbReference type="EMBL" id="MBU3853907.1"/>
    </source>
</evidence>
<dbReference type="Pfam" id="PF16889">
    <property type="entry name" value="Hepar_II_III_N"/>
    <property type="match status" value="1"/>
</dbReference>
<name>A0A9E2L881_9BACT</name>
<comment type="caution">
    <text evidence="8">The sequence shown here is derived from an EMBL/GenBank/DDBJ whole genome shotgun (WGS) entry which is preliminary data.</text>
</comment>
<evidence type="ECO:0000259" key="6">
    <source>
        <dbReference type="Pfam" id="PF07940"/>
    </source>
</evidence>
<dbReference type="PANTHER" id="PTHR39210">
    <property type="entry name" value="HEPARIN-SULFATE LYASE"/>
    <property type="match status" value="1"/>
</dbReference>
<proteinExistence type="predicted"/>
<dbReference type="InterPro" id="IPR031680">
    <property type="entry name" value="Hepar_II_III_N"/>
</dbReference>
<feature type="non-terminal residue" evidence="8">
    <location>
        <position position="464"/>
    </location>
</feature>
<keyword evidence="3" id="KW-0574">Periplasm</keyword>
<dbReference type="Proteomes" id="UP000823865">
    <property type="component" value="Unassembled WGS sequence"/>
</dbReference>
<reference evidence="8" key="2">
    <citation type="submission" date="2021-04" db="EMBL/GenBank/DDBJ databases">
        <authorList>
            <person name="Gilroy R."/>
        </authorList>
    </citation>
    <scope>NUCLEOTIDE SEQUENCE</scope>
    <source>
        <strain evidence="8">G3-2149</strain>
    </source>
</reference>
<dbReference type="Gene3D" id="2.70.98.70">
    <property type="match status" value="1"/>
</dbReference>
<organism evidence="8 9">
    <name type="scientific">Candidatus Paraprevotella stercoravium</name>
    <dbReference type="NCBI Taxonomy" id="2838725"/>
    <lineage>
        <taxon>Bacteria</taxon>
        <taxon>Pseudomonadati</taxon>
        <taxon>Bacteroidota</taxon>
        <taxon>Bacteroidia</taxon>
        <taxon>Bacteroidales</taxon>
        <taxon>Prevotellaceae</taxon>
        <taxon>Paraprevotella</taxon>
    </lineage>
</organism>
<feature type="chain" id="PRO_5038877636" evidence="5">
    <location>
        <begin position="24"/>
        <end position="464"/>
    </location>
</feature>
<dbReference type="PANTHER" id="PTHR39210:SF1">
    <property type="entry name" value="HEPARIN-SULFATE LYASE"/>
    <property type="match status" value="1"/>
</dbReference>
<reference evidence="8" key="1">
    <citation type="journal article" date="2021" name="PeerJ">
        <title>Extensive microbial diversity within the chicken gut microbiome revealed by metagenomics and culture.</title>
        <authorList>
            <person name="Gilroy R."/>
            <person name="Ravi A."/>
            <person name="Getino M."/>
            <person name="Pursley I."/>
            <person name="Horton D.L."/>
            <person name="Alikhan N.F."/>
            <person name="Baker D."/>
            <person name="Gharbi K."/>
            <person name="Hall N."/>
            <person name="Watson M."/>
            <person name="Adriaenssens E.M."/>
            <person name="Foster-Nyarko E."/>
            <person name="Jarju S."/>
            <person name="Secka A."/>
            <person name="Antonio M."/>
            <person name="Oren A."/>
            <person name="Chaudhuri R.R."/>
            <person name="La Ragione R."/>
            <person name="Hildebrand F."/>
            <person name="Pallen M.J."/>
        </authorList>
    </citation>
    <scope>NUCLEOTIDE SEQUENCE</scope>
    <source>
        <strain evidence="8">G3-2149</strain>
    </source>
</reference>
<gene>
    <name evidence="8" type="ORF">H9789_08870</name>
</gene>
<keyword evidence="2 5" id="KW-0732">Signal</keyword>
<dbReference type="Gene3D" id="1.50.10.100">
    <property type="entry name" value="Chondroitin AC/alginate lyase"/>
    <property type="match status" value="1"/>
</dbReference>